<proteinExistence type="predicted"/>
<gene>
    <name evidence="1" type="ORF">MENTE1834_LOCUS37110</name>
</gene>
<accession>A0ACB1AE32</accession>
<name>A0ACB1AE32_MELEN</name>
<comment type="caution">
    <text evidence="1">The sequence shown here is derived from an EMBL/GenBank/DDBJ whole genome shotgun (WGS) entry which is preliminary data.</text>
</comment>
<evidence type="ECO:0000313" key="2">
    <source>
        <dbReference type="Proteomes" id="UP001497535"/>
    </source>
</evidence>
<dbReference type="EMBL" id="CAVMJV010000077">
    <property type="protein sequence ID" value="CAK5089398.1"/>
    <property type="molecule type" value="Genomic_DNA"/>
</dbReference>
<reference evidence="1" key="1">
    <citation type="submission" date="2023-11" db="EMBL/GenBank/DDBJ databases">
        <authorList>
            <person name="Poullet M."/>
        </authorList>
    </citation>
    <scope>NUCLEOTIDE SEQUENCE</scope>
    <source>
        <strain evidence="1">E1834</strain>
    </source>
</reference>
<organism evidence="1 2">
    <name type="scientific">Meloidogyne enterolobii</name>
    <name type="common">Root-knot nematode worm</name>
    <name type="synonym">Meloidogyne mayaguensis</name>
    <dbReference type="NCBI Taxonomy" id="390850"/>
    <lineage>
        <taxon>Eukaryota</taxon>
        <taxon>Metazoa</taxon>
        <taxon>Ecdysozoa</taxon>
        <taxon>Nematoda</taxon>
        <taxon>Chromadorea</taxon>
        <taxon>Rhabditida</taxon>
        <taxon>Tylenchina</taxon>
        <taxon>Tylenchomorpha</taxon>
        <taxon>Tylenchoidea</taxon>
        <taxon>Meloidogynidae</taxon>
        <taxon>Meloidogyninae</taxon>
        <taxon>Meloidogyne</taxon>
    </lineage>
</organism>
<protein>
    <submittedName>
        <fullName evidence="1">Uncharacterized protein</fullName>
    </submittedName>
</protein>
<dbReference type="Proteomes" id="UP001497535">
    <property type="component" value="Unassembled WGS sequence"/>
</dbReference>
<sequence>MLRGVFSPLPYPRILNVHPFPIYTHAYTIGPTLLLFSQAYPLNFPPFFQILYRSIRCPDRLILDWLDIFLGKLGRKKEEDIASRELAKSSILPFLSLSCPLCQFPSFCLFLLTSVHLLILFLFGKIVKEINSRTNERYFIDHK</sequence>
<evidence type="ECO:0000313" key="1">
    <source>
        <dbReference type="EMBL" id="CAK5089398.1"/>
    </source>
</evidence>
<keyword evidence="2" id="KW-1185">Reference proteome</keyword>